<dbReference type="InterPro" id="IPR036527">
    <property type="entry name" value="SCP2_sterol-bd_dom_sf"/>
</dbReference>
<dbReference type="InterPro" id="IPR025559">
    <property type="entry name" value="Eis_dom"/>
</dbReference>
<dbReference type="RefSeq" id="WP_254014067.1">
    <property type="nucleotide sequence ID" value="NZ_JAMZMM010000314.1"/>
</dbReference>
<dbReference type="Proteomes" id="UP001204953">
    <property type="component" value="Unassembled WGS sequence"/>
</dbReference>
<protein>
    <submittedName>
        <fullName evidence="2">GNAT family N-acetyltransferase</fullName>
        <ecNumber evidence="2">2.3.1.-</ecNumber>
    </submittedName>
</protein>
<dbReference type="InterPro" id="IPR016181">
    <property type="entry name" value="Acyl_CoA_acyltransferase"/>
</dbReference>
<dbReference type="SUPFAM" id="SSF55718">
    <property type="entry name" value="SCP-like"/>
    <property type="match status" value="1"/>
</dbReference>
<dbReference type="PANTHER" id="PTHR37817:SF1">
    <property type="entry name" value="N-ACETYLTRANSFERASE EIS"/>
    <property type="match status" value="1"/>
</dbReference>
<dbReference type="InterPro" id="IPR000182">
    <property type="entry name" value="GNAT_dom"/>
</dbReference>
<dbReference type="InterPro" id="IPR051554">
    <property type="entry name" value="Acetyltransferase_Eis"/>
</dbReference>
<keyword evidence="3" id="KW-1185">Reference proteome</keyword>
<dbReference type="Gene3D" id="3.40.630.30">
    <property type="match status" value="2"/>
</dbReference>
<proteinExistence type="predicted"/>
<comment type="caution">
    <text evidence="2">The sequence shown here is derived from an EMBL/GenBank/DDBJ whole genome shotgun (WGS) entry which is preliminary data.</text>
</comment>
<dbReference type="PROSITE" id="PS51186">
    <property type="entry name" value="GNAT"/>
    <property type="match status" value="1"/>
</dbReference>
<evidence type="ECO:0000259" key="1">
    <source>
        <dbReference type="PROSITE" id="PS51186"/>
    </source>
</evidence>
<evidence type="ECO:0000313" key="3">
    <source>
        <dbReference type="Proteomes" id="UP001204953"/>
    </source>
</evidence>
<organism evidence="2 3">
    <name type="scientific">Limnofasciculus baicalensis BBK-W-15</name>
    <dbReference type="NCBI Taxonomy" id="2699891"/>
    <lineage>
        <taxon>Bacteria</taxon>
        <taxon>Bacillati</taxon>
        <taxon>Cyanobacteriota</taxon>
        <taxon>Cyanophyceae</taxon>
        <taxon>Coleofasciculales</taxon>
        <taxon>Coleofasciculaceae</taxon>
        <taxon>Limnofasciculus</taxon>
        <taxon>Limnofasciculus baicalensis</taxon>
    </lineage>
</organism>
<dbReference type="GO" id="GO:0034069">
    <property type="term" value="F:aminoglycoside N-acetyltransferase activity"/>
    <property type="evidence" value="ECO:0007669"/>
    <property type="project" value="TreeGrafter"/>
</dbReference>
<keyword evidence="2" id="KW-0012">Acyltransferase</keyword>
<dbReference type="SUPFAM" id="SSF55729">
    <property type="entry name" value="Acyl-CoA N-acyltransferases (Nat)"/>
    <property type="match status" value="1"/>
</dbReference>
<dbReference type="GO" id="GO:0030649">
    <property type="term" value="P:aminoglycoside antibiotic catabolic process"/>
    <property type="evidence" value="ECO:0007669"/>
    <property type="project" value="TreeGrafter"/>
</dbReference>
<accession>A0AAE3KPZ2</accession>
<dbReference type="InterPro" id="IPR041380">
    <property type="entry name" value="Acetyltransf_17"/>
</dbReference>
<reference evidence="2" key="1">
    <citation type="submission" date="2022-06" db="EMBL/GenBank/DDBJ databases">
        <title>New cyanobacteria of genus Symplocastrum in benthos of Lake Baikal.</title>
        <authorList>
            <person name="Sorokovikova E."/>
            <person name="Tikhonova I."/>
            <person name="Krasnopeev A."/>
            <person name="Evseev P."/>
            <person name="Gladkikh A."/>
            <person name="Belykh O."/>
        </authorList>
    </citation>
    <scope>NUCLEOTIDE SEQUENCE</scope>
    <source>
        <strain evidence="2">BBK-W-15</strain>
    </source>
</reference>
<dbReference type="EC" id="2.3.1.-" evidence="2"/>
<dbReference type="Pfam" id="PF13527">
    <property type="entry name" value="Acetyltransf_9"/>
    <property type="match status" value="1"/>
</dbReference>
<dbReference type="AlphaFoldDB" id="A0AAE3KPZ2"/>
<name>A0AAE3KPZ2_9CYAN</name>
<keyword evidence="2" id="KW-0808">Transferase</keyword>
<dbReference type="Gene3D" id="3.30.1050.10">
    <property type="entry name" value="SCP2 sterol-binding domain"/>
    <property type="match status" value="1"/>
</dbReference>
<dbReference type="Pfam" id="PF13530">
    <property type="entry name" value="SCP2_2"/>
    <property type="match status" value="1"/>
</dbReference>
<feature type="domain" description="N-acetyltransferase" evidence="1">
    <location>
        <begin position="5"/>
        <end position="157"/>
    </location>
</feature>
<dbReference type="CDD" id="cd04301">
    <property type="entry name" value="NAT_SF"/>
    <property type="match status" value="1"/>
</dbReference>
<evidence type="ECO:0000313" key="2">
    <source>
        <dbReference type="EMBL" id="MCP2731326.1"/>
    </source>
</evidence>
<dbReference type="PANTHER" id="PTHR37817">
    <property type="entry name" value="N-ACETYLTRANSFERASE EIS"/>
    <property type="match status" value="1"/>
</dbReference>
<dbReference type="EMBL" id="JAMZMM010000314">
    <property type="protein sequence ID" value="MCP2731326.1"/>
    <property type="molecule type" value="Genomic_DNA"/>
</dbReference>
<dbReference type="Pfam" id="PF17668">
    <property type="entry name" value="Acetyltransf_17"/>
    <property type="match status" value="1"/>
</dbReference>
<gene>
    <name evidence="2" type="ORF">NJ959_23145</name>
</gene>
<sequence length="388" mass="43728">MLPQLEYSILTQDSEDIQQLITIIDQCFVGFPGSEAYINLVGVENFRIIRQSRQIMGGLAAIPMSQWFGGERVPMTGIAAVGIAPEYRGGGVAIAMLEHTVRELYDNGVPISVLYPATQRLYRKAGYEQAGIYSTWEIPTQTIQVREQPLPLKPLVPINLEAFYPIYEQQARLINGHLDRNTFHWQRLIQSKDKETVYAYLIGEIDKPEGYLIFTQDNGILQIRDWAILTRDAARSFWSFLANHRSQIEQIQWYSSSVDSLSLLLPEQTAKIISQFRWFLRVIDVVKALEKRGYPLGISVELHLDIRDNLIPENNSKFTLSVSNGRGEVSQGGNGDLQLDIRGLAPLYTGLFTPYQLQLAGQLAGTETALLAASQIFAGVSPWMPDFF</sequence>